<reference evidence="11 12" key="1">
    <citation type="submission" date="2023-04" db="EMBL/GenBank/DDBJ databases">
        <title>Genome of Basidiobolus ranarum AG-B5.</title>
        <authorList>
            <person name="Stajich J.E."/>
            <person name="Carter-House D."/>
            <person name="Gryganskyi A."/>
        </authorList>
    </citation>
    <scope>NUCLEOTIDE SEQUENCE [LARGE SCALE GENOMIC DNA]</scope>
    <source>
        <strain evidence="11 12">AG-B5</strain>
    </source>
</reference>
<evidence type="ECO:0000313" key="12">
    <source>
        <dbReference type="Proteomes" id="UP001479436"/>
    </source>
</evidence>
<evidence type="ECO:0000259" key="10">
    <source>
        <dbReference type="Pfam" id="PF10436"/>
    </source>
</evidence>
<evidence type="ECO:0000256" key="2">
    <source>
        <dbReference type="ARBA" id="ARBA00022679"/>
    </source>
</evidence>
<evidence type="ECO:0000256" key="5">
    <source>
        <dbReference type="ARBA" id="ARBA00022840"/>
    </source>
</evidence>
<evidence type="ECO:0000256" key="6">
    <source>
        <dbReference type="ARBA" id="ARBA00023128"/>
    </source>
</evidence>
<evidence type="ECO:0000256" key="8">
    <source>
        <dbReference type="RuleBase" id="RU366032"/>
    </source>
</evidence>
<dbReference type="GO" id="GO:0004740">
    <property type="term" value="F:pyruvate dehydrogenase (acetyl-transferring) kinase activity"/>
    <property type="evidence" value="ECO:0007669"/>
    <property type="project" value="UniProtKB-EC"/>
</dbReference>
<feature type="domain" description="Branched-chain alpha-ketoacid dehydrogenase kinase/Pyruvate dehydrogenase kinase N-terminal" evidence="10">
    <location>
        <begin position="25"/>
        <end position="184"/>
    </location>
</feature>
<keyword evidence="6 8" id="KW-0496">Mitochondrion</keyword>
<keyword evidence="4 8" id="KW-0418">Kinase</keyword>
<dbReference type="SUPFAM" id="SSF55874">
    <property type="entry name" value="ATPase domain of HSP90 chaperone/DNA topoisomerase II/histidine kinase"/>
    <property type="match status" value="1"/>
</dbReference>
<evidence type="ECO:0000256" key="3">
    <source>
        <dbReference type="ARBA" id="ARBA00022741"/>
    </source>
</evidence>
<name>A0ABR2VRR6_9FUNG</name>
<dbReference type="Proteomes" id="UP001479436">
    <property type="component" value="Unassembled WGS sequence"/>
</dbReference>
<comment type="subcellular location">
    <subcellularLocation>
        <location evidence="8">Mitochondrion matrix</location>
    </subcellularLocation>
</comment>
<dbReference type="EC" id="2.7.11.-" evidence="8"/>
<protein>
    <recommendedName>
        <fullName evidence="8">Protein-serine/threonine kinase</fullName>
        <ecNumber evidence="8">2.7.11.-</ecNumber>
    </recommendedName>
</protein>
<keyword evidence="5 8" id="KW-0067">ATP-binding</keyword>
<comment type="caution">
    <text evidence="11">The sequence shown here is derived from an EMBL/GenBank/DDBJ whole genome shotgun (WGS) entry which is preliminary data.</text>
</comment>
<feature type="domain" description="Histidine kinase/HSP90-like ATPase" evidence="9">
    <location>
        <begin position="232"/>
        <end position="359"/>
    </location>
</feature>
<dbReference type="Gene3D" id="1.20.140.20">
    <property type="entry name" value="Alpha-ketoacid/pyruvate dehydrogenase kinase, N-terminal domain"/>
    <property type="match status" value="1"/>
</dbReference>
<dbReference type="InterPro" id="IPR036890">
    <property type="entry name" value="HATPase_C_sf"/>
</dbReference>
<dbReference type="Pfam" id="PF10436">
    <property type="entry name" value="BCDHK_Adom3"/>
    <property type="match status" value="1"/>
</dbReference>
<dbReference type="Pfam" id="PF02518">
    <property type="entry name" value="HATPase_c"/>
    <property type="match status" value="1"/>
</dbReference>
<gene>
    <name evidence="11" type="primary">PDK2_8</name>
    <name evidence="11" type="ORF">K7432_012769</name>
</gene>
<evidence type="ECO:0000256" key="1">
    <source>
        <dbReference type="ARBA" id="ARBA00006155"/>
    </source>
</evidence>
<evidence type="ECO:0000256" key="7">
    <source>
        <dbReference type="ARBA" id="ARBA00048201"/>
    </source>
</evidence>
<dbReference type="SUPFAM" id="SSF69012">
    <property type="entry name" value="alpha-ketoacid dehydrogenase kinase, N-terminal domain"/>
    <property type="match status" value="1"/>
</dbReference>
<comment type="similarity">
    <text evidence="1 8">Belongs to the PDK/BCKDK protein kinase family.</text>
</comment>
<comment type="catalytic activity">
    <reaction evidence="7">
        <text>L-seryl-[pyruvate dehydrogenase E1 alpha subunit] + ATP = O-phospho-L-seryl-[pyruvate dehydrogenase E1 alpha subunit] + ADP + H(+)</text>
        <dbReference type="Rhea" id="RHEA:23052"/>
        <dbReference type="Rhea" id="RHEA-COMP:13689"/>
        <dbReference type="Rhea" id="RHEA-COMP:13690"/>
        <dbReference type="ChEBI" id="CHEBI:15378"/>
        <dbReference type="ChEBI" id="CHEBI:29999"/>
        <dbReference type="ChEBI" id="CHEBI:30616"/>
        <dbReference type="ChEBI" id="CHEBI:83421"/>
        <dbReference type="ChEBI" id="CHEBI:456216"/>
        <dbReference type="EC" id="2.7.11.2"/>
    </reaction>
</comment>
<evidence type="ECO:0000259" key="9">
    <source>
        <dbReference type="Pfam" id="PF02518"/>
    </source>
</evidence>
<accession>A0ABR2VRR6</accession>
<proteinExistence type="inferred from homology"/>
<dbReference type="InterPro" id="IPR018955">
    <property type="entry name" value="BCDHK/PDK_N"/>
</dbReference>
<dbReference type="InterPro" id="IPR003594">
    <property type="entry name" value="HATPase_dom"/>
</dbReference>
<evidence type="ECO:0000256" key="4">
    <source>
        <dbReference type="ARBA" id="ARBA00022777"/>
    </source>
</evidence>
<dbReference type="EMBL" id="JASJQH010008030">
    <property type="protein sequence ID" value="KAK9695822.1"/>
    <property type="molecule type" value="Genomic_DNA"/>
</dbReference>
<sequence>MIPTPSLKALPKDIILKLACTKATPLSLKQMFTIGRHVLECKDRKALLIPAQFLHAELPIRLSQSVKMINSDEIPCGMGSLPSFRRITNRILEDISVLTQMQRPDTVTQEEEFTASLRILLQRHRNNILSVGQGFKELLDITGKKSTDFCGEEFQNFFDKFYTMNLSTRLLIGEHLSLHDEGHNLVQRVSPLAVAEKAAQDAKYIFKKHYGHEAPEIKIWSRKKNVHTLHVQENLHRTIFEVLKNSLRATYEFHHKRNEKLPPVKLIMADGDEDVTFKVSDQGGGIPTSEMPRIWSYVHSFSHTCPDVQLKEDISHYMELPLYGFGHGLPFARLTARYFGGDLSVLSMEGYGTDTYIHLFREDSCPENLPKVGQVNEEFEDFVHQLDASNHVCDGDLEDIDRYPEVKVI</sequence>
<dbReference type="PANTHER" id="PTHR11947:SF3">
    <property type="entry name" value="[PYRUVATE DEHYDROGENASE (ACETYL-TRANSFERRING)] KINASE, MITOCHONDRIAL"/>
    <property type="match status" value="1"/>
</dbReference>
<evidence type="ECO:0000313" key="11">
    <source>
        <dbReference type="EMBL" id="KAK9695822.1"/>
    </source>
</evidence>
<keyword evidence="12" id="KW-1185">Reference proteome</keyword>
<keyword evidence="3 8" id="KW-0547">Nucleotide-binding</keyword>
<keyword evidence="2 8" id="KW-0808">Transferase</keyword>
<dbReference type="PANTHER" id="PTHR11947">
    <property type="entry name" value="PYRUVATE DEHYDROGENASE KINASE"/>
    <property type="match status" value="1"/>
</dbReference>
<dbReference type="Gene3D" id="3.30.565.10">
    <property type="entry name" value="Histidine kinase-like ATPase, C-terminal domain"/>
    <property type="match status" value="1"/>
</dbReference>
<dbReference type="InterPro" id="IPR039028">
    <property type="entry name" value="BCKD/PDK"/>
</dbReference>
<dbReference type="InterPro" id="IPR036784">
    <property type="entry name" value="AK/P_DHK_N_sf"/>
</dbReference>
<organism evidence="11 12">
    <name type="scientific">Basidiobolus ranarum</name>
    <dbReference type="NCBI Taxonomy" id="34480"/>
    <lineage>
        <taxon>Eukaryota</taxon>
        <taxon>Fungi</taxon>
        <taxon>Fungi incertae sedis</taxon>
        <taxon>Zoopagomycota</taxon>
        <taxon>Entomophthoromycotina</taxon>
        <taxon>Basidiobolomycetes</taxon>
        <taxon>Basidiobolales</taxon>
        <taxon>Basidiobolaceae</taxon>
        <taxon>Basidiobolus</taxon>
    </lineage>
</organism>